<organism evidence="1 2">
    <name type="scientific">Trichomonas vaginalis (strain ATCC PRA-98 / G3)</name>
    <dbReference type="NCBI Taxonomy" id="412133"/>
    <lineage>
        <taxon>Eukaryota</taxon>
        <taxon>Metamonada</taxon>
        <taxon>Parabasalia</taxon>
        <taxon>Trichomonadida</taxon>
        <taxon>Trichomonadidae</taxon>
        <taxon>Trichomonas</taxon>
    </lineage>
</organism>
<dbReference type="AlphaFoldDB" id="A2DJW5"/>
<evidence type="ECO:0008006" key="3">
    <source>
        <dbReference type="Google" id="ProtNLM"/>
    </source>
</evidence>
<protein>
    <recommendedName>
        <fullName evidence="3">Symplekin C-terminal domain-containing protein</fullName>
    </recommendedName>
</protein>
<sequence>MDDEESAFLKSLMDYGLDYEPTSIKNALNFIDSFVDMGKYPPQTILTRCLFLSMLDQQFVNKFALITSKISVKGWIFHALAKIISHRFEILTKSIKEDQPVWNFLIPELYNQATNLNFDPKKRFCEREVSSLIEVFPLYWPINETSKNEVEKLIKAFSDFVVEAKSQTAYKLLSILAYIFPVEIYKSISENIIYLEHYAIVQILRANANIDLTEFARDTDPRTLTIKMLQFNPAEAISIAKSIPECHDLVQLFEHYRPSEHSFV</sequence>
<dbReference type="Proteomes" id="UP000001542">
    <property type="component" value="Unassembled WGS sequence"/>
</dbReference>
<gene>
    <name evidence="1" type="ORF">TVAG_452430</name>
</gene>
<reference evidence="1" key="2">
    <citation type="journal article" date="2007" name="Science">
        <title>Draft genome sequence of the sexually transmitted pathogen Trichomonas vaginalis.</title>
        <authorList>
            <person name="Carlton J.M."/>
            <person name="Hirt R.P."/>
            <person name="Silva J.C."/>
            <person name="Delcher A.L."/>
            <person name="Schatz M."/>
            <person name="Zhao Q."/>
            <person name="Wortman J.R."/>
            <person name="Bidwell S.L."/>
            <person name="Alsmark U.C.M."/>
            <person name="Besteiro S."/>
            <person name="Sicheritz-Ponten T."/>
            <person name="Noel C.J."/>
            <person name="Dacks J.B."/>
            <person name="Foster P.G."/>
            <person name="Simillion C."/>
            <person name="Van de Peer Y."/>
            <person name="Miranda-Saavedra D."/>
            <person name="Barton G.J."/>
            <person name="Westrop G.D."/>
            <person name="Mueller S."/>
            <person name="Dessi D."/>
            <person name="Fiori P.L."/>
            <person name="Ren Q."/>
            <person name="Paulsen I."/>
            <person name="Zhang H."/>
            <person name="Bastida-Corcuera F.D."/>
            <person name="Simoes-Barbosa A."/>
            <person name="Brown M.T."/>
            <person name="Hayes R.D."/>
            <person name="Mukherjee M."/>
            <person name="Okumura C.Y."/>
            <person name="Schneider R."/>
            <person name="Smith A.J."/>
            <person name="Vanacova S."/>
            <person name="Villalvazo M."/>
            <person name="Haas B.J."/>
            <person name="Pertea M."/>
            <person name="Feldblyum T.V."/>
            <person name="Utterback T.R."/>
            <person name="Shu C.L."/>
            <person name="Osoegawa K."/>
            <person name="de Jong P.J."/>
            <person name="Hrdy I."/>
            <person name="Horvathova L."/>
            <person name="Zubacova Z."/>
            <person name="Dolezal P."/>
            <person name="Malik S.B."/>
            <person name="Logsdon J.M. Jr."/>
            <person name="Henze K."/>
            <person name="Gupta A."/>
            <person name="Wang C.C."/>
            <person name="Dunne R.L."/>
            <person name="Upcroft J.A."/>
            <person name="Upcroft P."/>
            <person name="White O."/>
            <person name="Salzberg S.L."/>
            <person name="Tang P."/>
            <person name="Chiu C.-H."/>
            <person name="Lee Y.-S."/>
            <person name="Embley T.M."/>
            <person name="Coombs G.H."/>
            <person name="Mottram J.C."/>
            <person name="Tachezy J."/>
            <person name="Fraser-Liggett C.M."/>
            <person name="Johnson P.J."/>
        </authorList>
    </citation>
    <scope>NUCLEOTIDE SEQUENCE [LARGE SCALE GENOMIC DNA]</scope>
    <source>
        <strain evidence="1">G3</strain>
    </source>
</reference>
<dbReference type="VEuPathDB" id="TrichDB:TVAG_452430"/>
<dbReference type="InParanoid" id="A2DJW5"/>
<name>A2DJW5_TRIV3</name>
<accession>A2DJW5</accession>
<proteinExistence type="predicted"/>
<dbReference type="RefSeq" id="XP_001580315.1">
    <property type="nucleotide sequence ID" value="XM_001580265.1"/>
</dbReference>
<dbReference type="KEGG" id="tva:5464854"/>
<dbReference type="VEuPathDB" id="TrichDB:TVAGG3_0290460"/>
<dbReference type="OrthoDB" id="10510375at2759"/>
<keyword evidence="2" id="KW-1185">Reference proteome</keyword>
<dbReference type="EMBL" id="DS113209">
    <property type="protein sequence ID" value="EAY19329.1"/>
    <property type="molecule type" value="Genomic_DNA"/>
</dbReference>
<evidence type="ECO:0000313" key="2">
    <source>
        <dbReference type="Proteomes" id="UP000001542"/>
    </source>
</evidence>
<evidence type="ECO:0000313" key="1">
    <source>
        <dbReference type="EMBL" id="EAY19329.1"/>
    </source>
</evidence>
<reference evidence="1" key="1">
    <citation type="submission" date="2006-10" db="EMBL/GenBank/DDBJ databases">
        <authorList>
            <person name="Amadeo P."/>
            <person name="Zhao Q."/>
            <person name="Wortman J."/>
            <person name="Fraser-Liggett C."/>
            <person name="Carlton J."/>
        </authorList>
    </citation>
    <scope>NUCLEOTIDE SEQUENCE</scope>
    <source>
        <strain evidence="1">G3</strain>
    </source>
</reference>